<evidence type="ECO:0000313" key="4">
    <source>
        <dbReference type="Proteomes" id="UP000465622"/>
    </source>
</evidence>
<evidence type="ECO:0000256" key="2">
    <source>
        <dbReference type="SAM" id="Phobius"/>
    </source>
</evidence>
<organism evidence="3 4">
    <name type="scientific">Mycolicibacterium mageritense</name>
    <name type="common">Mycobacterium mageritense</name>
    <dbReference type="NCBI Taxonomy" id="53462"/>
    <lineage>
        <taxon>Bacteria</taxon>
        <taxon>Bacillati</taxon>
        <taxon>Actinomycetota</taxon>
        <taxon>Actinomycetes</taxon>
        <taxon>Mycobacteriales</taxon>
        <taxon>Mycobacteriaceae</taxon>
        <taxon>Mycolicibacterium</taxon>
    </lineage>
</organism>
<keyword evidence="2" id="KW-0472">Membrane</keyword>
<sequence length="153" mass="16090">MSPTPTPTPPYPPLDLTHVDPVPGDRLASVIAHANDHPTANLDALLASTDSGIGFPLPFAPAITVTFSATPMTAGAALLALLTTALGVLAIYAFTRVTSPEAQARRADKRAVLHARYSEHLHAEREARRAAHASRASVAVPEDSDADTEESRP</sequence>
<name>A0ABM7HSU3_MYCME</name>
<accession>A0ABM7HSU3</accession>
<evidence type="ECO:0000256" key="1">
    <source>
        <dbReference type="SAM" id="MobiDB-lite"/>
    </source>
</evidence>
<dbReference type="Proteomes" id="UP000465622">
    <property type="component" value="Chromosome"/>
</dbReference>
<dbReference type="RefSeq" id="WP_131524648.1">
    <property type="nucleotide sequence ID" value="NZ_AP022567.1"/>
</dbReference>
<reference evidence="3 4" key="1">
    <citation type="journal article" date="2019" name="Emerg. Microbes Infect.">
        <title>Comprehensive subspecies identification of 175 nontuberculous mycobacteria species based on 7547 genomic profiles.</title>
        <authorList>
            <person name="Matsumoto Y."/>
            <person name="Kinjo T."/>
            <person name="Motooka D."/>
            <person name="Nabeya D."/>
            <person name="Jung N."/>
            <person name="Uechi K."/>
            <person name="Horii T."/>
            <person name="Iida T."/>
            <person name="Fujita J."/>
            <person name="Nakamura S."/>
        </authorList>
    </citation>
    <scope>NUCLEOTIDE SEQUENCE [LARGE SCALE GENOMIC DNA]</scope>
    <source>
        <strain evidence="3 4">JCM 12375</strain>
    </source>
</reference>
<gene>
    <name evidence="3" type="ORF">MMAGJ_29110</name>
</gene>
<evidence type="ECO:0000313" key="3">
    <source>
        <dbReference type="EMBL" id="BBX33629.1"/>
    </source>
</evidence>
<evidence type="ECO:0008006" key="5">
    <source>
        <dbReference type="Google" id="ProtNLM"/>
    </source>
</evidence>
<protein>
    <recommendedName>
        <fullName evidence="5">DUF3040 domain-containing protein</fullName>
    </recommendedName>
</protein>
<keyword evidence="2" id="KW-1133">Transmembrane helix</keyword>
<proteinExistence type="predicted"/>
<keyword evidence="4" id="KW-1185">Reference proteome</keyword>
<keyword evidence="2" id="KW-0812">Transmembrane</keyword>
<feature type="region of interest" description="Disordered" evidence="1">
    <location>
        <begin position="123"/>
        <end position="153"/>
    </location>
</feature>
<feature type="transmembrane region" description="Helical" evidence="2">
    <location>
        <begin position="74"/>
        <end position="95"/>
    </location>
</feature>
<dbReference type="EMBL" id="AP022567">
    <property type="protein sequence ID" value="BBX33629.1"/>
    <property type="molecule type" value="Genomic_DNA"/>
</dbReference>
<feature type="compositionally biased region" description="Acidic residues" evidence="1">
    <location>
        <begin position="142"/>
        <end position="153"/>
    </location>
</feature>